<dbReference type="OrthoDB" id="6422073at2759"/>
<gene>
    <name evidence="2" type="ORF">AVEN_33823_1</name>
</gene>
<dbReference type="EMBL" id="BGPR01009635">
    <property type="protein sequence ID" value="GBN41331.1"/>
    <property type="molecule type" value="Genomic_DNA"/>
</dbReference>
<organism evidence="2 3">
    <name type="scientific">Araneus ventricosus</name>
    <name type="common">Orbweaver spider</name>
    <name type="synonym">Epeira ventricosa</name>
    <dbReference type="NCBI Taxonomy" id="182803"/>
    <lineage>
        <taxon>Eukaryota</taxon>
        <taxon>Metazoa</taxon>
        <taxon>Ecdysozoa</taxon>
        <taxon>Arthropoda</taxon>
        <taxon>Chelicerata</taxon>
        <taxon>Arachnida</taxon>
        <taxon>Araneae</taxon>
        <taxon>Araneomorphae</taxon>
        <taxon>Entelegynae</taxon>
        <taxon>Araneoidea</taxon>
        <taxon>Araneidae</taxon>
        <taxon>Araneus</taxon>
    </lineage>
</organism>
<sequence length="257" mass="29096">MTTLSSIGYVAHVHCFRYENGLLCPAEIGVVQVLPLGIPDHQRKTLLVTVNNSDLKMHLADWRANVVVSDKISKLPTNFVGESTRAEAEQRVRDFIPRGSLVATKGLEEKRYFRGLGLHVVELKTEVMPQCPKHKDLPSHFKHLPLRLWHFGNHNDSCSRAIALGFARFIEWQVLADESKQTSLSQQDEPNLSEPKQTSLSQPKQTNLSEPSWDDLMESIDSMEPKQTSLSQPKQLSEPQDIFINVKRPAKIIINVM</sequence>
<evidence type="ECO:0000256" key="1">
    <source>
        <dbReference type="SAM" id="MobiDB-lite"/>
    </source>
</evidence>
<protein>
    <submittedName>
        <fullName evidence="2">Uncharacterized protein</fullName>
    </submittedName>
</protein>
<feature type="compositionally biased region" description="Polar residues" evidence="1">
    <location>
        <begin position="181"/>
        <end position="210"/>
    </location>
</feature>
<proteinExistence type="predicted"/>
<feature type="region of interest" description="Disordered" evidence="1">
    <location>
        <begin position="181"/>
        <end position="236"/>
    </location>
</feature>
<comment type="caution">
    <text evidence="2">The sequence shown here is derived from an EMBL/GenBank/DDBJ whole genome shotgun (WGS) entry which is preliminary data.</text>
</comment>
<dbReference type="AlphaFoldDB" id="A0A4Y2NPX4"/>
<evidence type="ECO:0000313" key="2">
    <source>
        <dbReference type="EMBL" id="GBN41331.1"/>
    </source>
</evidence>
<name>A0A4Y2NPX4_ARAVE</name>
<feature type="compositionally biased region" description="Polar residues" evidence="1">
    <location>
        <begin position="225"/>
        <end position="236"/>
    </location>
</feature>
<evidence type="ECO:0000313" key="3">
    <source>
        <dbReference type="Proteomes" id="UP000499080"/>
    </source>
</evidence>
<dbReference type="Proteomes" id="UP000499080">
    <property type="component" value="Unassembled WGS sequence"/>
</dbReference>
<accession>A0A4Y2NPX4</accession>
<keyword evidence="3" id="KW-1185">Reference proteome</keyword>
<reference evidence="2 3" key="1">
    <citation type="journal article" date="2019" name="Sci. Rep.">
        <title>Orb-weaving spider Araneus ventricosus genome elucidates the spidroin gene catalogue.</title>
        <authorList>
            <person name="Kono N."/>
            <person name="Nakamura H."/>
            <person name="Ohtoshi R."/>
            <person name="Moran D.A.P."/>
            <person name="Shinohara A."/>
            <person name="Yoshida Y."/>
            <person name="Fujiwara M."/>
            <person name="Mori M."/>
            <person name="Tomita M."/>
            <person name="Arakawa K."/>
        </authorList>
    </citation>
    <scope>NUCLEOTIDE SEQUENCE [LARGE SCALE GENOMIC DNA]</scope>
</reference>